<protein>
    <recommendedName>
        <fullName evidence="4">Integrase</fullName>
    </recommendedName>
</protein>
<keyword evidence="1" id="KW-0233">DNA recombination</keyword>
<dbReference type="InterPro" id="IPR011010">
    <property type="entry name" value="DNA_brk_join_enz"/>
</dbReference>
<evidence type="ECO:0000256" key="1">
    <source>
        <dbReference type="ARBA" id="ARBA00023172"/>
    </source>
</evidence>
<dbReference type="InterPro" id="IPR013762">
    <property type="entry name" value="Integrase-like_cat_sf"/>
</dbReference>
<dbReference type="RefSeq" id="WP_344504985.1">
    <property type="nucleotide sequence ID" value="NZ_BAAATN010000019.1"/>
</dbReference>
<dbReference type="Proteomes" id="UP001595855">
    <property type="component" value="Unassembled WGS sequence"/>
</dbReference>
<evidence type="ECO:0000313" key="2">
    <source>
        <dbReference type="EMBL" id="MFC5020299.1"/>
    </source>
</evidence>
<reference evidence="3" key="1">
    <citation type="journal article" date="2019" name="Int. J. Syst. Evol. Microbiol.">
        <title>The Global Catalogue of Microorganisms (GCM) 10K type strain sequencing project: providing services to taxonomists for standard genome sequencing and annotation.</title>
        <authorList>
            <consortium name="The Broad Institute Genomics Platform"/>
            <consortium name="The Broad Institute Genome Sequencing Center for Infectious Disease"/>
            <person name="Wu L."/>
            <person name="Ma J."/>
        </authorList>
    </citation>
    <scope>NUCLEOTIDE SEQUENCE [LARGE SCALE GENOMIC DNA]</scope>
    <source>
        <strain evidence="3">CGMCC 4.1542</strain>
    </source>
</reference>
<evidence type="ECO:0008006" key="4">
    <source>
        <dbReference type="Google" id="ProtNLM"/>
    </source>
</evidence>
<accession>A0ABV9X478</accession>
<name>A0ABV9X478_9ACTN</name>
<dbReference type="EMBL" id="JBHSJO010000002">
    <property type="protein sequence ID" value="MFC5020299.1"/>
    <property type="molecule type" value="Genomic_DNA"/>
</dbReference>
<proteinExistence type="predicted"/>
<sequence length="284" mass="30774">MAKPNRTRTMDALAAIGAFLKAQQDAGYALGTVRLRGTILAEFLEHTLNTEEAASLTADDLVQPERADAWFAAADAGETRRRNTLTGPDAAAAYDSQRARIQTYNAFVDYLALSGLHRPYPASGHGDRLEPEQAYKLLRTLAVRRPTGANAATAIRTAAVAALVAATGSTVPQLHKLNVTDVDLERRPVPVVTVNEFDHPLDKHSVEILRRWLDVRAGITQALEGSDPGYLWIPTKPGRERAGVQPPKPGLTRAAVRTLHAAHRSLVLQVVGVPLRPYALLPRG</sequence>
<dbReference type="SUPFAM" id="SSF56349">
    <property type="entry name" value="DNA breaking-rejoining enzymes"/>
    <property type="match status" value="1"/>
</dbReference>
<comment type="caution">
    <text evidence="2">The sequence shown here is derived from an EMBL/GenBank/DDBJ whole genome shotgun (WGS) entry which is preliminary data.</text>
</comment>
<dbReference type="Gene3D" id="1.10.443.10">
    <property type="entry name" value="Intergrase catalytic core"/>
    <property type="match status" value="1"/>
</dbReference>
<gene>
    <name evidence="2" type="ORF">ACFPRC_36375</name>
</gene>
<organism evidence="2 3">
    <name type="scientific">Streptomyces lienomycini</name>
    <dbReference type="NCBI Taxonomy" id="284035"/>
    <lineage>
        <taxon>Bacteria</taxon>
        <taxon>Bacillati</taxon>
        <taxon>Actinomycetota</taxon>
        <taxon>Actinomycetes</taxon>
        <taxon>Kitasatosporales</taxon>
        <taxon>Streptomycetaceae</taxon>
        <taxon>Streptomyces</taxon>
    </lineage>
</organism>
<evidence type="ECO:0000313" key="3">
    <source>
        <dbReference type="Proteomes" id="UP001595855"/>
    </source>
</evidence>
<keyword evidence="3" id="KW-1185">Reference proteome</keyword>